<gene>
    <name evidence="2" type="ORF">DIW15_04580</name>
</gene>
<sequence length="379" mass="43407">MNICIVNDNFKLGGQQKVTINLSSELSKTNNVYLYSFFPSTIFFKDINCEIKVDTTKTDLDVNGKIRRKILNRILFFKKYKQNLGWNNRVDNLVAYLESNQVDILIVNGGFLTSLVPIIKNKCPKIGIISWQHNTAEIYLNRYYKKIKNDYIYGLNKSDAVVCLTKHDQEVFSNFNNNAVAIQNPVSTFVPPAFIPTSEKDHIIGLVSRFSIEQKGIDLSLKIAKSLPGNWKLQIAGDGSSGERKEVEKMVSELEVEKKVDLLGPLNQIQMDEFYKKCYLVISTSRWEGFGLTIVEAMFYGLPIVSFDNYGPREIIGKFDCGFLISPGNIEEFLTKINFLIDDTNLYEKYRKNAQARSVDFLPEHVQKKWYSLFSSLSK</sequence>
<organism evidence="2 3">
    <name type="scientific">Bavariicoccus seileri</name>
    <dbReference type="NCBI Taxonomy" id="549685"/>
    <lineage>
        <taxon>Bacteria</taxon>
        <taxon>Bacillati</taxon>
        <taxon>Bacillota</taxon>
        <taxon>Bacilli</taxon>
        <taxon>Lactobacillales</taxon>
        <taxon>Enterococcaceae</taxon>
        <taxon>Bavariicoccus</taxon>
    </lineage>
</organism>
<accession>A0A3D4S5Q1</accession>
<dbReference type="SUPFAM" id="SSF53756">
    <property type="entry name" value="UDP-Glycosyltransferase/glycogen phosphorylase"/>
    <property type="match status" value="1"/>
</dbReference>
<dbReference type="Gene3D" id="3.40.50.2000">
    <property type="entry name" value="Glycogen Phosphorylase B"/>
    <property type="match status" value="2"/>
</dbReference>
<reference evidence="2 3" key="1">
    <citation type="journal article" date="2018" name="Nat. Biotechnol.">
        <title>A standardized bacterial taxonomy based on genome phylogeny substantially revises the tree of life.</title>
        <authorList>
            <person name="Parks D.H."/>
            <person name="Chuvochina M."/>
            <person name="Waite D.W."/>
            <person name="Rinke C."/>
            <person name="Skarshewski A."/>
            <person name="Chaumeil P.A."/>
            <person name="Hugenholtz P."/>
        </authorList>
    </citation>
    <scope>NUCLEOTIDE SEQUENCE [LARGE SCALE GENOMIC DNA]</scope>
    <source>
        <strain evidence="2">UBA11306</strain>
    </source>
</reference>
<dbReference type="PANTHER" id="PTHR45947">
    <property type="entry name" value="SULFOQUINOVOSYL TRANSFERASE SQD2"/>
    <property type="match status" value="1"/>
</dbReference>
<keyword evidence="2" id="KW-0808">Transferase</keyword>
<feature type="domain" description="Glycosyl transferase family 1" evidence="1">
    <location>
        <begin position="197"/>
        <end position="356"/>
    </location>
</feature>
<dbReference type="EMBL" id="DQHO01000028">
    <property type="protein sequence ID" value="HCS93966.1"/>
    <property type="molecule type" value="Genomic_DNA"/>
</dbReference>
<comment type="caution">
    <text evidence="2">The sequence shown here is derived from an EMBL/GenBank/DDBJ whole genome shotgun (WGS) entry which is preliminary data.</text>
</comment>
<dbReference type="Proteomes" id="UP000262195">
    <property type="component" value="Unassembled WGS sequence"/>
</dbReference>
<dbReference type="InterPro" id="IPR050194">
    <property type="entry name" value="Glycosyltransferase_grp1"/>
</dbReference>
<dbReference type="GO" id="GO:0016757">
    <property type="term" value="F:glycosyltransferase activity"/>
    <property type="evidence" value="ECO:0007669"/>
    <property type="project" value="InterPro"/>
</dbReference>
<evidence type="ECO:0000313" key="2">
    <source>
        <dbReference type="EMBL" id="HCS93966.1"/>
    </source>
</evidence>
<protein>
    <submittedName>
        <fullName evidence="2">Glycosyltransferase family 4 protein</fullName>
    </submittedName>
</protein>
<proteinExistence type="predicted"/>
<dbReference type="InterPro" id="IPR001296">
    <property type="entry name" value="Glyco_trans_1"/>
</dbReference>
<dbReference type="Pfam" id="PF00534">
    <property type="entry name" value="Glycos_transf_1"/>
    <property type="match status" value="1"/>
</dbReference>
<dbReference type="STRING" id="1121105.GCA_000421665_01150"/>
<evidence type="ECO:0000259" key="1">
    <source>
        <dbReference type="Pfam" id="PF00534"/>
    </source>
</evidence>
<name>A0A3D4S5Q1_9ENTE</name>
<evidence type="ECO:0000313" key="3">
    <source>
        <dbReference type="Proteomes" id="UP000262195"/>
    </source>
</evidence>
<dbReference type="PANTHER" id="PTHR45947:SF3">
    <property type="entry name" value="SULFOQUINOVOSYL TRANSFERASE SQD2"/>
    <property type="match status" value="1"/>
</dbReference>
<dbReference type="AlphaFoldDB" id="A0A3D4S5Q1"/>